<dbReference type="EMBL" id="JACGXA010000001">
    <property type="protein sequence ID" value="MBA8801750.1"/>
    <property type="molecule type" value="Genomic_DNA"/>
</dbReference>
<feature type="region of interest" description="Disordered" evidence="1">
    <location>
        <begin position="395"/>
        <end position="416"/>
    </location>
</feature>
<evidence type="ECO:0000313" key="2">
    <source>
        <dbReference type="EMBL" id="MBA8801750.1"/>
    </source>
</evidence>
<gene>
    <name evidence="2" type="ORF">FB382_000041</name>
</gene>
<dbReference type="RefSeq" id="WP_182535746.1">
    <property type="nucleotide sequence ID" value="NZ_JACGXA010000001.1"/>
</dbReference>
<keyword evidence="3" id="KW-1185">Reference proteome</keyword>
<feature type="region of interest" description="Disordered" evidence="1">
    <location>
        <begin position="60"/>
        <end position="97"/>
    </location>
</feature>
<dbReference type="PANTHER" id="PTHR43739">
    <property type="entry name" value="XYLOGLUCANASE (EUROFUNG)"/>
    <property type="match status" value="1"/>
</dbReference>
<name>A0A7W3P7P9_9ACTN</name>
<dbReference type="GO" id="GO:0010411">
    <property type="term" value="P:xyloglucan metabolic process"/>
    <property type="evidence" value="ECO:0007669"/>
    <property type="project" value="TreeGrafter"/>
</dbReference>
<dbReference type="PANTHER" id="PTHR43739:SF5">
    <property type="entry name" value="EXO-ALPHA-SIALIDASE"/>
    <property type="match status" value="1"/>
</dbReference>
<dbReference type="InterPro" id="IPR036278">
    <property type="entry name" value="Sialidase_sf"/>
</dbReference>
<dbReference type="InterPro" id="IPR015943">
    <property type="entry name" value="WD40/YVTN_repeat-like_dom_sf"/>
</dbReference>
<accession>A0A7W3P7P9</accession>
<dbReference type="InterPro" id="IPR052025">
    <property type="entry name" value="Xyloglucanase_GH74"/>
</dbReference>
<dbReference type="Proteomes" id="UP000580910">
    <property type="component" value="Unassembled WGS sequence"/>
</dbReference>
<protein>
    <submittedName>
        <fullName evidence="2">Uncharacterized protein</fullName>
    </submittedName>
</protein>
<dbReference type="SUPFAM" id="SSF50939">
    <property type="entry name" value="Sialidases"/>
    <property type="match status" value="2"/>
</dbReference>
<dbReference type="Gene3D" id="2.60.120.260">
    <property type="entry name" value="Galactose-binding domain-like"/>
    <property type="match status" value="1"/>
</dbReference>
<comment type="caution">
    <text evidence="2">The sequence shown here is derived from an EMBL/GenBank/DDBJ whole genome shotgun (WGS) entry which is preliminary data.</text>
</comment>
<proteinExistence type="predicted"/>
<dbReference type="Gene3D" id="2.130.10.10">
    <property type="entry name" value="YVTN repeat-like/Quinoprotein amine dehydrogenase"/>
    <property type="match status" value="1"/>
</dbReference>
<dbReference type="AlphaFoldDB" id="A0A7W3P7P9"/>
<evidence type="ECO:0000256" key="1">
    <source>
        <dbReference type="SAM" id="MobiDB-lite"/>
    </source>
</evidence>
<sequence>MRHVNRWILIATVLALVVAGALSALVLRSTDRAERDAEASGSCASGYQPVLAAITEVRSEMRNERASGGEGDAGAEQEAEREREESEGDHEESGLDPELVREAVKELPMLAGTDPEDWGHLCVRSKRPESLKELSAMFGARAISRLAPYGAYQDGAAVNAAREAAALTPGSVPGTAGTAHQYGKGPLVVDDPAYPEVNGLGLSHNMGRIDSYVYDAKAGRLFAAVGNGGIWRSDDKAATWRNANGNLPTTVTGAVGWSPARGGTLLALTGEPTFGSSAYTGLGAYWSGDLGKHWTRSKGVPSGALGFAIAVDQANPRRVYAATQLGLFGSTDGGRTYRNLKLPTGRCTGVTDSTTHPRCALRNVVTDVVVAAAGGEGTTTKAGTVVATIGWRGGQRKNQDGTVQSPRNGVYRSGTGKPGTFKKLAVTGFAAQDAIGRVELGNAVGPQQDHDVLYALVQDANLLNNGGVSGIDVPEGAKPPVGSTVLNGLYVSSDFGTTWSRLASGTQLAGDPTTGSALVGTGTATGYQPGVQGWYNLWVQPDPTRQDANGIPTRLAFGLEEIWTNESTGVEEPLDGTAPVHFRVVGKYFGGSSCLLLSTGLPTCPGDREPTDNNNTTHPDQQDGIWFADKSVQGGVQLVVGNDGGSYRYQFENDDDAELDNSHWGKGNQTGFYTLMPYFAAMAKDGTVWGGLQDNGNLKIDGKTRKQYETYGGDGFFSAVDPDDSKVAYEEYTNGAVSGTSEGGTSWKDMDPGLTSSKFSNPFQMDPLDADHLLTAGREVVETLVGPRTDAGMTAAADADGSTTTWIKVFDLGTRSHPGDASATSSTTDPDNSMSAVAVRGNAEYVGYCGYCDTLNKLSTSKTYFKNGLATNVGGSKPGKKGKADGWHVVPAKGLPNRYITSVAIDPKDKKHVFVTLGGYTRRWLPPGAVGDANKQIGTGHLFVSKDGGRTFRNATGNLPDAPATWVSIRGKQLLVATDVGAFASGPRGVTQSTPKFARLGGLPSAPVASITTKPGNPNKAVLAMFGRGVWTYDFAKRIPVPVDPGPPPTPTIGHEYAHWDFENGAQSWTADGVPLTWSQGSPGHGADAASDDSGQAWAIAGPTGYVDNMDASLTSPATAGTGGATVVEWWMKMDTEGGFDPVSVEWSSDGTTWKQLAEFSGKNPAAPGWSRYALKFTAPAGNVQVRFHFTSDSLCSAIGGPLCSSTSGWDGVHVDDVRLGAAG</sequence>
<evidence type="ECO:0000313" key="3">
    <source>
        <dbReference type="Proteomes" id="UP000580910"/>
    </source>
</evidence>
<organism evidence="2 3">
    <name type="scientific">Nocardioides ginsengisegetis</name>
    <dbReference type="NCBI Taxonomy" id="661491"/>
    <lineage>
        <taxon>Bacteria</taxon>
        <taxon>Bacillati</taxon>
        <taxon>Actinomycetota</taxon>
        <taxon>Actinomycetes</taxon>
        <taxon>Propionibacteriales</taxon>
        <taxon>Nocardioidaceae</taxon>
        <taxon>Nocardioides</taxon>
    </lineage>
</organism>
<reference evidence="2 3" key="1">
    <citation type="submission" date="2020-07" db="EMBL/GenBank/DDBJ databases">
        <title>Sequencing the genomes of 1000 actinobacteria strains.</title>
        <authorList>
            <person name="Klenk H.-P."/>
        </authorList>
    </citation>
    <scope>NUCLEOTIDE SEQUENCE [LARGE SCALE GENOMIC DNA]</scope>
    <source>
        <strain evidence="2 3">DSM 21349</strain>
    </source>
</reference>